<proteinExistence type="predicted"/>
<dbReference type="Pfam" id="PF00564">
    <property type="entry name" value="PB1"/>
    <property type="match status" value="1"/>
</dbReference>
<feature type="compositionally biased region" description="Low complexity" evidence="3">
    <location>
        <begin position="443"/>
        <end position="454"/>
    </location>
</feature>
<dbReference type="SMART" id="SM00116">
    <property type="entry name" value="CBS"/>
    <property type="match status" value="4"/>
</dbReference>
<dbReference type="InterPro" id="IPR051462">
    <property type="entry name" value="CBS_domain-containing"/>
</dbReference>
<dbReference type="InterPro" id="IPR046342">
    <property type="entry name" value="CBS_dom_sf"/>
</dbReference>
<evidence type="ECO:0000256" key="2">
    <source>
        <dbReference type="PROSITE-ProRule" id="PRU00703"/>
    </source>
</evidence>
<dbReference type="Proteomes" id="UP000242146">
    <property type="component" value="Unassembled WGS sequence"/>
</dbReference>
<evidence type="ECO:0000259" key="6">
    <source>
        <dbReference type="PROSITE" id="PS51745"/>
    </source>
</evidence>
<dbReference type="Gene3D" id="3.10.580.10">
    <property type="entry name" value="CBS-domain"/>
    <property type="match status" value="2"/>
</dbReference>
<evidence type="ECO:0000313" key="8">
    <source>
        <dbReference type="Proteomes" id="UP000242146"/>
    </source>
</evidence>
<evidence type="ECO:0000256" key="4">
    <source>
        <dbReference type="SAM" id="Phobius"/>
    </source>
</evidence>
<feature type="transmembrane region" description="Helical" evidence="4">
    <location>
        <begin position="595"/>
        <end position="614"/>
    </location>
</feature>
<dbReference type="PANTHER" id="PTHR48108">
    <property type="entry name" value="CBS DOMAIN-CONTAINING PROTEIN CBSX2, CHLOROPLASTIC"/>
    <property type="match status" value="1"/>
</dbReference>
<keyword evidence="1" id="KW-0677">Repeat</keyword>
<keyword evidence="2" id="KW-0129">CBS domain</keyword>
<dbReference type="PANTHER" id="PTHR48108:SF26">
    <property type="entry name" value="CBS DOMAIN-CONTAINING PROTEIN DDB_G0289609"/>
    <property type="match status" value="1"/>
</dbReference>
<dbReference type="PROSITE" id="PS51371">
    <property type="entry name" value="CBS"/>
    <property type="match status" value="3"/>
</dbReference>
<keyword evidence="4" id="KW-0472">Membrane</keyword>
<dbReference type="CDD" id="cd17782">
    <property type="entry name" value="CBS_pair_MUG70_2"/>
    <property type="match status" value="1"/>
</dbReference>
<organism evidence="7 8">
    <name type="scientific">Hesseltinella vesiculosa</name>
    <dbReference type="NCBI Taxonomy" id="101127"/>
    <lineage>
        <taxon>Eukaryota</taxon>
        <taxon>Fungi</taxon>
        <taxon>Fungi incertae sedis</taxon>
        <taxon>Mucoromycota</taxon>
        <taxon>Mucoromycotina</taxon>
        <taxon>Mucoromycetes</taxon>
        <taxon>Mucorales</taxon>
        <taxon>Cunninghamellaceae</taxon>
        <taxon>Hesseltinella</taxon>
    </lineage>
</organism>
<keyword evidence="8" id="KW-1185">Reference proteome</keyword>
<gene>
    <name evidence="7" type="ORF">DM01DRAFT_1340485</name>
</gene>
<feature type="domain" description="CBS" evidence="5">
    <location>
        <begin position="123"/>
        <end position="179"/>
    </location>
</feature>
<evidence type="ECO:0000313" key="7">
    <source>
        <dbReference type="EMBL" id="ORX44074.1"/>
    </source>
</evidence>
<evidence type="ECO:0000256" key="1">
    <source>
        <dbReference type="ARBA" id="ARBA00022737"/>
    </source>
</evidence>
<feature type="region of interest" description="Disordered" evidence="3">
    <location>
        <begin position="367"/>
        <end position="403"/>
    </location>
</feature>
<reference evidence="7 8" key="1">
    <citation type="submission" date="2016-07" db="EMBL/GenBank/DDBJ databases">
        <title>Pervasive Adenine N6-methylation of Active Genes in Fungi.</title>
        <authorList>
            <consortium name="DOE Joint Genome Institute"/>
            <person name="Mondo S.J."/>
            <person name="Dannebaum R.O."/>
            <person name="Kuo R.C."/>
            <person name="Labutti K."/>
            <person name="Haridas S."/>
            <person name="Kuo A."/>
            <person name="Salamov A."/>
            <person name="Ahrendt S.R."/>
            <person name="Lipzen A."/>
            <person name="Sullivan W."/>
            <person name="Andreopoulos W.B."/>
            <person name="Clum A."/>
            <person name="Lindquist E."/>
            <person name="Daum C."/>
            <person name="Ramamoorthy G.K."/>
            <person name="Gryganskyi A."/>
            <person name="Culley D."/>
            <person name="Magnuson J.K."/>
            <person name="James T.Y."/>
            <person name="O'Malley M.A."/>
            <person name="Stajich J.E."/>
            <person name="Spatafora J.W."/>
            <person name="Visel A."/>
            <person name="Grigoriev I.V."/>
        </authorList>
    </citation>
    <scope>NUCLEOTIDE SEQUENCE [LARGE SCALE GENOMIC DNA]</scope>
    <source>
        <strain evidence="7 8">NRRL 3301</strain>
    </source>
</reference>
<protein>
    <submittedName>
        <fullName evidence="7">CBS-domain-containing protein</fullName>
    </submittedName>
</protein>
<feature type="domain" description="CBS" evidence="5">
    <location>
        <begin position="56"/>
        <end position="114"/>
    </location>
</feature>
<comment type="caution">
    <text evidence="7">The sequence shown here is derived from an EMBL/GenBank/DDBJ whole genome shotgun (WGS) entry which is preliminary data.</text>
</comment>
<name>A0A1X2G3T5_9FUNG</name>
<keyword evidence="4" id="KW-1133">Transmembrane helix</keyword>
<feature type="domain" description="PB1" evidence="6">
    <location>
        <begin position="454"/>
        <end position="550"/>
    </location>
</feature>
<dbReference type="Gene3D" id="3.10.20.90">
    <property type="entry name" value="Phosphatidylinositol 3-kinase Catalytic Subunit, Chain A, domain 1"/>
    <property type="match status" value="1"/>
</dbReference>
<feature type="compositionally biased region" description="Polar residues" evidence="3">
    <location>
        <begin position="367"/>
        <end position="376"/>
    </location>
</feature>
<feature type="region of interest" description="Disordered" evidence="3">
    <location>
        <begin position="556"/>
        <end position="592"/>
    </location>
</feature>
<dbReference type="CDD" id="cd17781">
    <property type="entry name" value="CBS_pair_MUG70_1"/>
    <property type="match status" value="1"/>
</dbReference>
<accession>A0A1X2G3T5</accession>
<dbReference type="OrthoDB" id="418595at2759"/>
<dbReference type="InterPro" id="IPR000644">
    <property type="entry name" value="CBS_dom"/>
</dbReference>
<keyword evidence="4" id="KW-0812">Transmembrane</keyword>
<feature type="compositionally biased region" description="Basic and acidic residues" evidence="3">
    <location>
        <begin position="18"/>
        <end position="34"/>
    </location>
</feature>
<feature type="region of interest" description="Disordered" evidence="3">
    <location>
        <begin position="416"/>
        <end position="454"/>
    </location>
</feature>
<feature type="domain" description="CBS" evidence="5">
    <location>
        <begin position="290"/>
        <end position="346"/>
    </location>
</feature>
<evidence type="ECO:0000256" key="3">
    <source>
        <dbReference type="SAM" id="MobiDB-lite"/>
    </source>
</evidence>
<dbReference type="InterPro" id="IPR000270">
    <property type="entry name" value="PB1_dom"/>
</dbReference>
<dbReference type="STRING" id="101127.A0A1X2G3T5"/>
<dbReference type="SUPFAM" id="SSF54631">
    <property type="entry name" value="CBS-domain pair"/>
    <property type="match status" value="2"/>
</dbReference>
<feature type="compositionally biased region" description="Polar residues" evidence="3">
    <location>
        <begin position="556"/>
        <end position="567"/>
    </location>
</feature>
<feature type="region of interest" description="Disordered" evidence="3">
    <location>
        <begin position="1"/>
        <end position="45"/>
    </location>
</feature>
<dbReference type="AlphaFoldDB" id="A0A1X2G3T5"/>
<dbReference type="SUPFAM" id="SSF54277">
    <property type="entry name" value="CAD &amp; PB1 domains"/>
    <property type="match status" value="1"/>
</dbReference>
<dbReference type="Pfam" id="PF00571">
    <property type="entry name" value="CBS"/>
    <property type="match status" value="4"/>
</dbReference>
<evidence type="ECO:0000259" key="5">
    <source>
        <dbReference type="PROSITE" id="PS51371"/>
    </source>
</evidence>
<sequence length="622" mass="68071">MPSRTTDSDASSGRTRQSKKDEAIRKNLERELSKKRTTPVQRQQQYRKIAGTVSALRPAQALTVKESLLVIEASQLMAAKRSDCVLVVDDDDHLSGIFTAKDLAYRVVADDLDARSTAVAEIMTPNPMCVTASTSAQDALNLMVSRGFRHLPVCNEEGDIFGLLDITKCLYDALDKMERAYGSSRKLYDALEGVEREWAGNPVQLVQYMEVLREKMACPDMTTVMDYSPVEVNYKANVRDIAKQMKECHTTAVLVMKRHNLTGIFTTKDIVLRVIAAGLNPENCSVVRVMTPDPDTAEPNTTVLEALKRMNDGHFLNLPILEDTRVVGIVDVLKLTYATLEQMNSIQGSDGEGPMWSRFWDSFGSMENDSHGSSDPNGLLNPRHIPGHNEQVFSPEPSASLSQLQGFSEIHPNESASMVNHDDASSVSTANRGTSHHGGGATTGAMSSSSSGRSHNFKFTSVGGKTHRFVMKTCAYAFLLDSVRQKVLAEHVQFVSQVNHKPADDEWLSISYMDDENDLVLISTDADVEDAVLMSQKSGQTRVKLYIHDTAAPLSNTSTASAQSPSLNDHALVSESDPATRSTPPSPAPSPRQDLLLPAAIAFLGVVIIGVFTVSRISQNQR</sequence>
<dbReference type="EMBL" id="MCGT01000050">
    <property type="protein sequence ID" value="ORX44074.1"/>
    <property type="molecule type" value="Genomic_DNA"/>
</dbReference>
<feature type="compositionally biased region" description="Polar residues" evidence="3">
    <location>
        <begin position="1"/>
        <end position="15"/>
    </location>
</feature>
<dbReference type="SMART" id="SM00666">
    <property type="entry name" value="PB1"/>
    <property type="match status" value="1"/>
</dbReference>
<dbReference type="InterPro" id="IPR053793">
    <property type="entry name" value="PB1-like"/>
</dbReference>
<dbReference type="PROSITE" id="PS51745">
    <property type="entry name" value="PB1"/>
    <property type="match status" value="1"/>
</dbReference>